<organism evidence="10 11">
    <name type="scientific">Perilla frutescens var. hirtella</name>
    <name type="common">Perilla citriodora</name>
    <name type="synonym">Perilla setoyensis</name>
    <dbReference type="NCBI Taxonomy" id="608512"/>
    <lineage>
        <taxon>Eukaryota</taxon>
        <taxon>Viridiplantae</taxon>
        <taxon>Streptophyta</taxon>
        <taxon>Embryophyta</taxon>
        <taxon>Tracheophyta</taxon>
        <taxon>Spermatophyta</taxon>
        <taxon>Magnoliopsida</taxon>
        <taxon>eudicotyledons</taxon>
        <taxon>Gunneridae</taxon>
        <taxon>Pentapetalae</taxon>
        <taxon>asterids</taxon>
        <taxon>lamiids</taxon>
        <taxon>Lamiales</taxon>
        <taxon>Lamiaceae</taxon>
        <taxon>Nepetoideae</taxon>
        <taxon>Elsholtzieae</taxon>
        <taxon>Perilla</taxon>
    </lineage>
</organism>
<dbReference type="GO" id="GO:0005886">
    <property type="term" value="C:plasma membrane"/>
    <property type="evidence" value="ECO:0007669"/>
    <property type="project" value="TreeGrafter"/>
</dbReference>
<proteinExistence type="predicted"/>
<keyword evidence="6 8" id="KW-0472">Membrane</keyword>
<keyword evidence="4 8" id="KW-1133">Transmembrane helix</keyword>
<evidence type="ECO:0000256" key="7">
    <source>
        <dbReference type="PROSITE-ProRule" id="PRU00023"/>
    </source>
</evidence>
<keyword evidence="5 7" id="KW-0040">ANK repeat</keyword>
<feature type="transmembrane region" description="Helical" evidence="8">
    <location>
        <begin position="282"/>
        <end position="299"/>
    </location>
</feature>
<evidence type="ECO:0000256" key="6">
    <source>
        <dbReference type="ARBA" id="ARBA00023136"/>
    </source>
</evidence>
<gene>
    <name evidence="10" type="ORF">C2S53_012251</name>
</gene>
<dbReference type="SMART" id="SM00248">
    <property type="entry name" value="ANK"/>
    <property type="match status" value="5"/>
</dbReference>
<dbReference type="AlphaFoldDB" id="A0AAD4J433"/>
<dbReference type="Pfam" id="PF13962">
    <property type="entry name" value="PGG"/>
    <property type="match status" value="1"/>
</dbReference>
<keyword evidence="11" id="KW-1185">Reference proteome</keyword>
<dbReference type="Proteomes" id="UP001190926">
    <property type="component" value="Unassembled WGS sequence"/>
</dbReference>
<evidence type="ECO:0000256" key="4">
    <source>
        <dbReference type="ARBA" id="ARBA00022989"/>
    </source>
</evidence>
<feature type="domain" description="PGG" evidence="9">
    <location>
        <begin position="274"/>
        <end position="388"/>
    </location>
</feature>
<feature type="repeat" description="ANK" evidence="7">
    <location>
        <begin position="178"/>
        <end position="202"/>
    </location>
</feature>
<comment type="subcellular location">
    <subcellularLocation>
        <location evidence="1">Membrane</location>
        <topology evidence="1">Multi-pass membrane protein</topology>
    </subcellularLocation>
</comment>
<accession>A0AAD4J433</accession>
<dbReference type="InterPro" id="IPR036770">
    <property type="entry name" value="Ankyrin_rpt-contain_sf"/>
</dbReference>
<dbReference type="SUPFAM" id="SSF48403">
    <property type="entry name" value="Ankyrin repeat"/>
    <property type="match status" value="1"/>
</dbReference>
<feature type="transmembrane region" description="Helical" evidence="8">
    <location>
        <begin position="335"/>
        <end position="354"/>
    </location>
</feature>
<reference evidence="10 11" key="1">
    <citation type="journal article" date="2021" name="Nat. Commun.">
        <title>Incipient diploidization of the medicinal plant Perilla within 10,000 years.</title>
        <authorList>
            <person name="Zhang Y."/>
            <person name="Shen Q."/>
            <person name="Leng L."/>
            <person name="Zhang D."/>
            <person name="Chen S."/>
            <person name="Shi Y."/>
            <person name="Ning Z."/>
            <person name="Chen S."/>
        </authorList>
    </citation>
    <scope>NUCLEOTIDE SEQUENCE [LARGE SCALE GENOMIC DNA]</scope>
    <source>
        <strain evidence="11">cv. PC099</strain>
    </source>
</reference>
<evidence type="ECO:0000313" key="10">
    <source>
        <dbReference type="EMBL" id="KAH6826290.1"/>
    </source>
</evidence>
<dbReference type="PANTHER" id="PTHR24186">
    <property type="entry name" value="PROTEIN PHOSPHATASE 1 REGULATORY SUBUNIT"/>
    <property type="match status" value="1"/>
</dbReference>
<dbReference type="PROSITE" id="PS50297">
    <property type="entry name" value="ANK_REP_REGION"/>
    <property type="match status" value="3"/>
</dbReference>
<dbReference type="PROSITE" id="PS50088">
    <property type="entry name" value="ANK_REPEAT"/>
    <property type="match status" value="3"/>
</dbReference>
<keyword evidence="2 8" id="KW-0812">Transmembrane</keyword>
<evidence type="ECO:0000256" key="5">
    <source>
        <dbReference type="ARBA" id="ARBA00023043"/>
    </source>
</evidence>
<dbReference type="Gene3D" id="1.25.40.20">
    <property type="entry name" value="Ankyrin repeat-containing domain"/>
    <property type="match status" value="2"/>
</dbReference>
<evidence type="ECO:0000256" key="3">
    <source>
        <dbReference type="ARBA" id="ARBA00022737"/>
    </source>
</evidence>
<feature type="repeat" description="ANK" evidence="7">
    <location>
        <begin position="107"/>
        <end position="133"/>
    </location>
</feature>
<dbReference type="PANTHER" id="PTHR24186:SF37">
    <property type="entry name" value="PGG DOMAIN-CONTAINING PROTEIN"/>
    <property type="match status" value="1"/>
</dbReference>
<sequence length="451" mass="50368">MEKMENKMFKASRKGCISSLQQLLKEDPLILDRAVVNSFNETPLHVASMLGHVDFVKEIIKLKPQLVNELNSQKSSPLHLASAKGHVDVVRALLSADQRICFVRDRNELTPLHLAASKGRVEVMKVLLEAQPDAARLTVYGGENILHLCVKHYQLEALKLVVEAVGEPHELVNSKDVDGNTVLHLAVGDKQVETTKFLVSMGGVEVNAVNHEGMTVLDVLIRSRRDVRDSEIEKSLKEARGFGCNMETNNNIPLINCKNQNKNSWDGLMKQHSNWLEQTKNTLMIVAILFATMAFQIGVSPPRGVWQDDNLTGSDPHEAGYSILADKNPIGFGRFYIVNTISFVASLSIILLLISGLPLRRRFFMWILMVITWIAITAIALCYLLTIVHLTPDFKDQTILVVTGMTMIVWIILMAVLLIAHTIRMIVKLVKKIRRRSFVGSALMGNNITAV</sequence>
<feature type="transmembrane region" description="Helical" evidence="8">
    <location>
        <begin position="399"/>
        <end position="427"/>
    </location>
</feature>
<feature type="repeat" description="ANK" evidence="7">
    <location>
        <begin position="73"/>
        <end position="95"/>
    </location>
</feature>
<evidence type="ECO:0000256" key="8">
    <source>
        <dbReference type="SAM" id="Phobius"/>
    </source>
</evidence>
<dbReference type="EMBL" id="SDAM02000167">
    <property type="protein sequence ID" value="KAH6826290.1"/>
    <property type="molecule type" value="Genomic_DNA"/>
</dbReference>
<comment type="caution">
    <text evidence="10">The sequence shown here is derived from an EMBL/GenBank/DDBJ whole genome shotgun (WGS) entry which is preliminary data.</text>
</comment>
<keyword evidence="3" id="KW-0677">Repeat</keyword>
<dbReference type="InterPro" id="IPR026961">
    <property type="entry name" value="PGG_dom"/>
</dbReference>
<name>A0AAD4J433_PERFH</name>
<dbReference type="InterPro" id="IPR002110">
    <property type="entry name" value="Ankyrin_rpt"/>
</dbReference>
<protein>
    <recommendedName>
        <fullName evidence="9">PGG domain-containing protein</fullName>
    </recommendedName>
</protein>
<evidence type="ECO:0000256" key="2">
    <source>
        <dbReference type="ARBA" id="ARBA00022692"/>
    </source>
</evidence>
<evidence type="ECO:0000256" key="1">
    <source>
        <dbReference type="ARBA" id="ARBA00004141"/>
    </source>
</evidence>
<evidence type="ECO:0000313" key="11">
    <source>
        <dbReference type="Proteomes" id="UP001190926"/>
    </source>
</evidence>
<dbReference type="Pfam" id="PF00023">
    <property type="entry name" value="Ank"/>
    <property type="match status" value="1"/>
</dbReference>
<dbReference type="Pfam" id="PF12796">
    <property type="entry name" value="Ank_2"/>
    <property type="match status" value="2"/>
</dbReference>
<evidence type="ECO:0000259" key="9">
    <source>
        <dbReference type="Pfam" id="PF13962"/>
    </source>
</evidence>
<feature type="transmembrane region" description="Helical" evidence="8">
    <location>
        <begin position="366"/>
        <end position="387"/>
    </location>
</feature>